<evidence type="ECO:0000313" key="2">
    <source>
        <dbReference type="Proteomes" id="UP000295606"/>
    </source>
</evidence>
<accession>A0A4R5KTI6</accession>
<evidence type="ECO:0000313" key="1">
    <source>
        <dbReference type="EMBL" id="TDF99171.1"/>
    </source>
</evidence>
<dbReference type="RefSeq" id="WP_133191189.1">
    <property type="nucleotide sequence ID" value="NZ_SMOD01000120.1"/>
</dbReference>
<reference evidence="1 2" key="1">
    <citation type="submission" date="2019-03" db="EMBL/GenBank/DDBJ databases">
        <title>Paraburkholderia sp. isolated from native Mimosa gymnas in Guartela State Park, Brazil.</title>
        <authorList>
            <person name="Paulitsch F."/>
            <person name="Hungria M."/>
            <person name="Delamuta J.R.M."/>
            <person name="Ribeiro R.A."/>
            <person name="Dall'Agnol R."/>
            <person name="Silva J.S.B."/>
        </authorList>
    </citation>
    <scope>NUCLEOTIDE SEQUENCE [LARGE SCALE GENOMIC DNA]</scope>
    <source>
        <strain evidence="1 2">CNPSo 3008</strain>
    </source>
</reference>
<name>A0A4R5KTI6_9BURK</name>
<proteinExistence type="predicted"/>
<organism evidence="1 2">
    <name type="scientific">Paraburkholderia guartelaensis</name>
    <dbReference type="NCBI Taxonomy" id="2546446"/>
    <lineage>
        <taxon>Bacteria</taxon>
        <taxon>Pseudomonadati</taxon>
        <taxon>Pseudomonadota</taxon>
        <taxon>Betaproteobacteria</taxon>
        <taxon>Burkholderiales</taxon>
        <taxon>Burkholderiaceae</taxon>
        <taxon>Paraburkholderia</taxon>
    </lineage>
</organism>
<gene>
    <name evidence="1" type="ORF">E1N52_43245</name>
</gene>
<comment type="caution">
    <text evidence="1">The sequence shown here is derived from an EMBL/GenBank/DDBJ whole genome shotgun (WGS) entry which is preliminary data.</text>
</comment>
<dbReference type="EMBL" id="SMOD01000120">
    <property type="protein sequence ID" value="TDF99171.1"/>
    <property type="molecule type" value="Genomic_DNA"/>
</dbReference>
<dbReference type="Proteomes" id="UP000295606">
    <property type="component" value="Unassembled WGS sequence"/>
</dbReference>
<sequence>MPDLVENGPAQQIGSRNRACANVPVAPGPCQPVADLRIGGKQQHVVAVELNCEHEARVVRHVVEGDGERGRGAEIVGVDPAPVAAAPVLPLEKRLLAAYIVRNSPCVAKWNRRVITECVSCVRERIGFGRGARRLGLPGVA</sequence>
<dbReference type="AlphaFoldDB" id="A0A4R5KTI6"/>
<protein>
    <submittedName>
        <fullName evidence="1">Uncharacterized protein</fullName>
    </submittedName>
</protein>